<evidence type="ECO:0000313" key="2">
    <source>
        <dbReference type="Proteomes" id="UP000297245"/>
    </source>
</evidence>
<keyword evidence="2" id="KW-1185">Reference proteome</keyword>
<evidence type="ECO:0000313" key="1">
    <source>
        <dbReference type="EMBL" id="THU97223.1"/>
    </source>
</evidence>
<dbReference type="AlphaFoldDB" id="A0A4S8M644"/>
<dbReference type="Proteomes" id="UP000297245">
    <property type="component" value="Unassembled WGS sequence"/>
</dbReference>
<proteinExistence type="predicted"/>
<gene>
    <name evidence="1" type="ORF">K435DRAFT_663121</name>
</gene>
<sequence length="509" mass="57678">WSGWPQGRFALDVTHAQFVKEKKLLTHWPTKQNTYCGGRGSPKSDTVDGGKIKRYVCQGTIKCSNKKCGHIIRPLVDPKHQREQMDESCPKCEAVLDHYPCPSISYLIIWGQKKDDDKKYRNLNTTASQAMVGKETADGFIGDAPSCGQKFMSHPYVDHCLQKEKEESGKGRNTGFGHFRRLREWKEKHATVVCKDYTGEGVTVISVQTQWMREQAIPEDSVASETNPVSGLLSDAAHKYFNDPNAHLIATTTFSPPLQKWVPNLFSYADGATAKHYELHFITLIEGIMELARKKEIPLTDNLLLMVRVVDFSPAQRNGFTDAFVAFFLAQPPEIDNRSAEELRKAAQALLKGCEYHYHKSVTRVSRLGSIVPPETKRQFHKMCYSLVTLKSVDDFNQTVADLKEQWPKIVRWLEWWLIPEHACMIFASLRTMSPEDAAKLPSTTNAEEAMHASLYRTVGKQKELFSGLDGLLAFEKKIRLNYQTVKSKSFTLLLKILFVLTAIFSGNP</sequence>
<dbReference type="OrthoDB" id="2624269at2759"/>
<protein>
    <recommendedName>
        <fullName evidence="3">GCM domain-containing protein</fullName>
    </recommendedName>
</protein>
<feature type="non-terminal residue" evidence="1">
    <location>
        <position position="1"/>
    </location>
</feature>
<name>A0A4S8M644_DENBC</name>
<accession>A0A4S8M644</accession>
<organism evidence="1 2">
    <name type="scientific">Dendrothele bispora (strain CBS 962.96)</name>
    <dbReference type="NCBI Taxonomy" id="1314807"/>
    <lineage>
        <taxon>Eukaryota</taxon>
        <taxon>Fungi</taxon>
        <taxon>Dikarya</taxon>
        <taxon>Basidiomycota</taxon>
        <taxon>Agaricomycotina</taxon>
        <taxon>Agaricomycetes</taxon>
        <taxon>Agaricomycetidae</taxon>
        <taxon>Agaricales</taxon>
        <taxon>Agaricales incertae sedis</taxon>
        <taxon>Dendrothele</taxon>
    </lineage>
</organism>
<evidence type="ECO:0008006" key="3">
    <source>
        <dbReference type="Google" id="ProtNLM"/>
    </source>
</evidence>
<reference evidence="1 2" key="1">
    <citation type="journal article" date="2019" name="Nat. Ecol. Evol.">
        <title>Megaphylogeny resolves global patterns of mushroom evolution.</title>
        <authorList>
            <person name="Varga T."/>
            <person name="Krizsan K."/>
            <person name="Foldi C."/>
            <person name="Dima B."/>
            <person name="Sanchez-Garcia M."/>
            <person name="Sanchez-Ramirez S."/>
            <person name="Szollosi G.J."/>
            <person name="Szarkandi J.G."/>
            <person name="Papp V."/>
            <person name="Albert L."/>
            <person name="Andreopoulos W."/>
            <person name="Angelini C."/>
            <person name="Antonin V."/>
            <person name="Barry K.W."/>
            <person name="Bougher N.L."/>
            <person name="Buchanan P."/>
            <person name="Buyck B."/>
            <person name="Bense V."/>
            <person name="Catcheside P."/>
            <person name="Chovatia M."/>
            <person name="Cooper J."/>
            <person name="Damon W."/>
            <person name="Desjardin D."/>
            <person name="Finy P."/>
            <person name="Geml J."/>
            <person name="Haridas S."/>
            <person name="Hughes K."/>
            <person name="Justo A."/>
            <person name="Karasinski D."/>
            <person name="Kautmanova I."/>
            <person name="Kiss B."/>
            <person name="Kocsube S."/>
            <person name="Kotiranta H."/>
            <person name="LaButti K.M."/>
            <person name="Lechner B.E."/>
            <person name="Liimatainen K."/>
            <person name="Lipzen A."/>
            <person name="Lukacs Z."/>
            <person name="Mihaltcheva S."/>
            <person name="Morgado L.N."/>
            <person name="Niskanen T."/>
            <person name="Noordeloos M.E."/>
            <person name="Ohm R.A."/>
            <person name="Ortiz-Santana B."/>
            <person name="Ovrebo C."/>
            <person name="Racz N."/>
            <person name="Riley R."/>
            <person name="Savchenko A."/>
            <person name="Shiryaev A."/>
            <person name="Soop K."/>
            <person name="Spirin V."/>
            <person name="Szebenyi C."/>
            <person name="Tomsovsky M."/>
            <person name="Tulloss R.E."/>
            <person name="Uehling J."/>
            <person name="Grigoriev I.V."/>
            <person name="Vagvolgyi C."/>
            <person name="Papp T."/>
            <person name="Martin F.M."/>
            <person name="Miettinen O."/>
            <person name="Hibbett D.S."/>
            <person name="Nagy L.G."/>
        </authorList>
    </citation>
    <scope>NUCLEOTIDE SEQUENCE [LARGE SCALE GENOMIC DNA]</scope>
    <source>
        <strain evidence="1 2">CBS 962.96</strain>
    </source>
</reference>
<dbReference type="EMBL" id="ML179160">
    <property type="protein sequence ID" value="THU97223.1"/>
    <property type="molecule type" value="Genomic_DNA"/>
</dbReference>